<feature type="transmembrane region" description="Helical" evidence="2">
    <location>
        <begin position="2255"/>
        <end position="2281"/>
    </location>
</feature>
<geneLocation type="plasmid" evidence="4">
    <name>psj05684b</name>
</geneLocation>
<evidence type="ECO:0000256" key="1">
    <source>
        <dbReference type="SAM" id="MobiDB-lite"/>
    </source>
</evidence>
<feature type="region of interest" description="Disordered" evidence="1">
    <location>
        <begin position="1283"/>
        <end position="1304"/>
    </location>
</feature>
<reference evidence="3 4" key="1">
    <citation type="submission" date="2017-08" db="EMBL/GenBank/DDBJ databases">
        <title>Multipartite genome sequences of Sinorhizobium species nodulating soybeans.</title>
        <authorList>
            <person name="Tian C.F."/>
        </authorList>
    </citation>
    <scope>NUCLEOTIDE SEQUENCE [LARGE SCALE GENOMIC DNA]</scope>
    <source>
        <strain evidence="3 4">CCBAU 05684</strain>
        <plasmid evidence="4">psj05684b</plasmid>
    </source>
</reference>
<organism evidence="3 4">
    <name type="scientific">Sinorhizobium sojae CCBAU 05684</name>
    <dbReference type="NCBI Taxonomy" id="716928"/>
    <lineage>
        <taxon>Bacteria</taxon>
        <taxon>Pseudomonadati</taxon>
        <taxon>Pseudomonadota</taxon>
        <taxon>Alphaproteobacteria</taxon>
        <taxon>Hyphomicrobiales</taxon>
        <taxon>Rhizobiaceae</taxon>
        <taxon>Sinorhizobium/Ensifer group</taxon>
        <taxon>Sinorhizobium</taxon>
    </lineage>
</organism>
<dbReference type="EMBL" id="CP023068">
    <property type="protein sequence ID" value="ASY66554.1"/>
    <property type="molecule type" value="Genomic_DNA"/>
</dbReference>
<protein>
    <submittedName>
        <fullName evidence="3">Kinesin-like protein</fullName>
    </submittedName>
</protein>
<evidence type="ECO:0000313" key="3">
    <source>
        <dbReference type="EMBL" id="ASY66554.1"/>
    </source>
</evidence>
<dbReference type="RefSeq" id="WP_034859412.1">
    <property type="nucleotide sequence ID" value="NZ_AJQT01000119.1"/>
</dbReference>
<dbReference type="KEGG" id="esj:SJ05684_b55720"/>
<keyword evidence="2" id="KW-0472">Membrane</keyword>
<keyword evidence="2" id="KW-0812">Transmembrane</keyword>
<evidence type="ECO:0000256" key="2">
    <source>
        <dbReference type="SAM" id="Phobius"/>
    </source>
</evidence>
<accession>A0A249PLJ0</accession>
<dbReference type="OrthoDB" id="7592292at2"/>
<dbReference type="STRING" id="716928.GCA_000261485_05138"/>
<gene>
    <name evidence="3" type="ORF">SJ05684_b55720</name>
</gene>
<keyword evidence="2" id="KW-1133">Transmembrane helix</keyword>
<dbReference type="Proteomes" id="UP000217211">
    <property type="component" value="Plasmid pSJ05684b"/>
</dbReference>
<evidence type="ECO:0000313" key="4">
    <source>
        <dbReference type="Proteomes" id="UP000217211"/>
    </source>
</evidence>
<proteinExistence type="predicted"/>
<feature type="transmembrane region" description="Helical" evidence="2">
    <location>
        <begin position="2226"/>
        <end position="2243"/>
    </location>
</feature>
<name>A0A249PLJ0_9HYPH</name>
<feature type="transmembrane region" description="Helical" evidence="2">
    <location>
        <begin position="2301"/>
        <end position="2326"/>
    </location>
</feature>
<keyword evidence="3" id="KW-0614">Plasmid</keyword>
<keyword evidence="4" id="KW-1185">Reference proteome</keyword>
<dbReference type="eggNOG" id="ENOG502Z7KR">
    <property type="taxonomic scope" value="Bacteria"/>
</dbReference>
<sequence length="2402" mass="264700">MKPDARRYLAFRFFGAFQWPPVRRLYESTADEDENTVRAVGVVDVFYAESGNRRRPLSAFLRWTPRGGFDGNASWKAIDSDLSKVDQIQTLDDRRLMDLFRDARDSVLLRLDPPSRGSLIWNRRLLFRGGLIFDQYTINRKNNAACKVLPPIERRLLLSRKFAKGAARYYSDLIVGQPDEKDNTHNSSYRFDLALPTITPQFTTGNAQTDAFPFGVIYASKIERLADRPVSIDTLVVGRRPSSLVAIPSDFSLGQLGFSKGRSSGCVEAPSRLWLSDGRLMATRVLAPLGFVTRGTLRVPGALGAHRFSIRFGTKDGVETSIFYRISVAAGASGPWEDGDVAKISGRLHLKVPGLLNEDQFLDVGDDVLPIELEHRYSIADAEIWSVVGGAEPVEHVLAARLGLTGRFSTPWIEPDEKRRSAADLIQNAIRGMRLAVLALESNQSAAPDSSLADIYIAPQTALFSLTADFDIRRSKNGNLDWKVGSGAEPDYRLTMWDSALGADGDPAYKVPADAWLPLLTGRKGGVGCPDLNLIISSDIKHSGDRKCQFRLQPRDVANATSMTAMLAGMSLQTVGSTVNDDSNSADQSHFWFSARKPSSSRIPVGTNSNTFQLPDIFLRLRLLLSRAAPVALTLPWGERTNRPQPLLIVSRQAASTSRFLLDCREVISDKDDRWLQSDLIDQTPGIVERDEYVVLAQEPFGIVRFRSQALEALGSQDNAIVAFYDSDTRQWQLKLTAPTYQYEFPPQVAGESMDKPKRLELHDINPSEEEKLRPAVDDVHRRAVEFRLTPSAEIWIKPSDVERGYVLPQWESGEIFRQAGELGMGVGLEALRAEFLYGLSVGIKPSEELGPSRRARIAEIEALVGRLPNREATVRLDDDVSLRWSALHQTLSRRPERLEIWSADPDSDVAFAPARFQRGTLFALRSTALHRPPIIDGEVANEPETGKLRFDNKHGLSGGALWPLESKNFFNTLLANPASTRGSIERVALSPIGGDADQKAEFLENRLAIISETRNGFVQRQKIEIIGRIAVFWHRAKHVVVYERTVNPTAQFAPKGEKAETRTRRPVLRKVSEYIELLEPVRNYPDFPAELESSGFLRSVQFNQKIINVDSEWSEDTGEFGWKIPLWNRYSATQRPQVYPRPDIGFVTNAEGEGDAPTATQECLEPENLYFFADATPGAGDNTDEWISRAGIDYSRLPFPTDELQRQSDIGPEEDARAPSARRIPRGFRRFTWRLAPASARTMVNAGRSGKPLYVGLESITFMRPRPEETTKITRIAEALRDSSSLEPPHPSAQLKHWHRPGEGPPELQGLDEALVGFLNAVETGGDIKGSAQLLWQELKDTGPLLQQDPKLRACVVQLNDYWQKVQQFSLEDRSKVLRCDKLIDDFIGSLRRKQLLILEEIRSWGAYDDTEIVPIGRATRLDRLVETIANLIGDELRPVLTETVKDVTSAGSSLAAARQIARDWESEVTGILQRAARELSLVRTSYDRSKPWSSQRLLEFQQKIRNVQQGIAGDLEATVFEIQHRLAAELDEVAQQIASDAAYAVCRIIDGESSIAAALGGVETAAKAYLQSIKYQIEKLKIHELAALASAKLDEAMAQDDGTYRALFESMKVRLTELDQATSTIESRCDALGQILGQGSAPLEQASSEVIQLCTNLIRDAATWLVDSIRELESIADPALQAICDEIKRALQATFELPTGLLSYGGDLGRVADGLVDTALTRIDEALRGLQNDVRAVFNDIDRAGAWVEEKLKGIAIEIGPDKALTLIVENIVEPAVRAALSGLVIPTVVDLEFQLALRQRLRDLSTLAEEEFKGLSNKALGGIATIKAACEGVGGTIDTLEGLLKRAEEAVKGQIDAVFNKLDAALQERDINKAIAQLKDLAKTIDVDVRKIGNDLADALSSANAYVDRVSEAIGAFNSGDPGSLPNKVLRLYAAAATAPAMPNLDFARERLAYYYNDVNKIIDTTKAEAWFGKLGDDLKALGLSLPFSQIGDSLIPFDLRNYDIGRIFRNFGGLKLDTLFKGYRVPDGVKDAIRITHDFEKKLFRAWVQIDVNAPMKGRKSLFSIGPFQLDFVDTDFIAKVRLDASKDTDKVEQTGSATLVTDIEAVVGGQTMVTMRRVTIHYDKASGLKVDFDPKGIRLNPAFQFVQDTLGSLFPSELGGLKVIKQSGVPVGVEHEFSMPPVSLMYATSGVSNISISNSFSLIAFPDFVISDRFSLSKPETPFLFSLFILGGTGYVSVDTEYRPFRNELMVVVEAAAGGSASLGFAFGPVSGQVYITLSVALAYRKLIGTSGGGLTVSLVLLVAGNVSVAGIATVYMGLLLRLAYRNTGQIDAAGTLTVSIRISRFFTLSARANAKYTLRGGKAQTVTSVDTNATIDDPKLAAAARKAEDIMGARHG</sequence>